<comment type="caution">
    <text evidence="5">The sequence shown here is derived from an EMBL/GenBank/DDBJ whole genome shotgun (WGS) entry which is preliminary data.</text>
</comment>
<dbReference type="RefSeq" id="WP_394486140.1">
    <property type="nucleotide sequence ID" value="NZ_JBIGIA010000001.1"/>
</dbReference>
<feature type="signal peptide" evidence="3">
    <location>
        <begin position="1"/>
        <end position="19"/>
    </location>
</feature>
<keyword evidence="2 3" id="KW-0732">Signal</keyword>
<feature type="domain" description="Outer membrane protein beta-barrel" evidence="4">
    <location>
        <begin position="6"/>
        <end position="186"/>
    </location>
</feature>
<evidence type="ECO:0000256" key="1">
    <source>
        <dbReference type="ARBA" id="ARBA00004442"/>
    </source>
</evidence>
<dbReference type="Pfam" id="PF13505">
    <property type="entry name" value="OMP_b-brl"/>
    <property type="match status" value="1"/>
</dbReference>
<protein>
    <submittedName>
        <fullName evidence="5">Outer membrane beta-barrel protein</fullName>
    </submittedName>
</protein>
<dbReference type="SUPFAM" id="SSF56925">
    <property type="entry name" value="OMPA-like"/>
    <property type="match status" value="1"/>
</dbReference>
<accession>A0ABW7G0L7</accession>
<evidence type="ECO:0000259" key="4">
    <source>
        <dbReference type="Pfam" id="PF13505"/>
    </source>
</evidence>
<dbReference type="Gene3D" id="2.40.160.20">
    <property type="match status" value="1"/>
</dbReference>
<dbReference type="InterPro" id="IPR027385">
    <property type="entry name" value="Beta-barrel_OMP"/>
</dbReference>
<name>A0ABW7G0L7_9BURK</name>
<evidence type="ECO:0000256" key="2">
    <source>
        <dbReference type="ARBA" id="ARBA00022729"/>
    </source>
</evidence>
<reference evidence="5 6" key="1">
    <citation type="submission" date="2024-09" db="EMBL/GenBank/DDBJ databases">
        <title>Novel species of the genus Pelomonas and Roseateles isolated from streams.</title>
        <authorList>
            <person name="Lu H."/>
        </authorList>
    </citation>
    <scope>NUCLEOTIDE SEQUENCE [LARGE SCALE GENOMIC DNA]</scope>
    <source>
        <strain evidence="5 6">BYS96W</strain>
    </source>
</reference>
<dbReference type="EMBL" id="JBIGIA010000001">
    <property type="protein sequence ID" value="MFG6455479.1"/>
    <property type="molecule type" value="Genomic_DNA"/>
</dbReference>
<evidence type="ECO:0000313" key="6">
    <source>
        <dbReference type="Proteomes" id="UP001606305"/>
    </source>
</evidence>
<dbReference type="InterPro" id="IPR011250">
    <property type="entry name" value="OMP/PagP_B-barrel"/>
</dbReference>
<sequence>MKKQAIILAALIGAASAQAQSSDKFYVTGAVGTTHLNLDCEGAPSCDTSDTGGKLVGGYKFGNGFSAELGYVNFGKSKLAGGADWISVKVSAIALGGAYALPLNNDWGLNLRLGVAQVKTKADSFITGYGSGTGSRNDTNVYAGIGASYAISPAVKLELGIDSTKAGDADAGGNVRLISLGATFAF</sequence>
<gene>
    <name evidence="5" type="ORF">ACG00X_01415</name>
</gene>
<dbReference type="Proteomes" id="UP001606305">
    <property type="component" value="Unassembled WGS sequence"/>
</dbReference>
<keyword evidence="6" id="KW-1185">Reference proteome</keyword>
<evidence type="ECO:0000256" key="3">
    <source>
        <dbReference type="SAM" id="SignalP"/>
    </source>
</evidence>
<organism evidence="5 6">
    <name type="scientific">Pelomonas nitida</name>
    <dbReference type="NCBI Taxonomy" id="3299027"/>
    <lineage>
        <taxon>Bacteria</taxon>
        <taxon>Pseudomonadati</taxon>
        <taxon>Pseudomonadota</taxon>
        <taxon>Betaproteobacteria</taxon>
        <taxon>Burkholderiales</taxon>
        <taxon>Sphaerotilaceae</taxon>
        <taxon>Roseateles</taxon>
    </lineage>
</organism>
<proteinExistence type="predicted"/>
<evidence type="ECO:0000313" key="5">
    <source>
        <dbReference type="EMBL" id="MFG6455479.1"/>
    </source>
</evidence>
<comment type="subcellular location">
    <subcellularLocation>
        <location evidence="1">Cell outer membrane</location>
    </subcellularLocation>
</comment>
<feature type="chain" id="PRO_5045537858" evidence="3">
    <location>
        <begin position="20"/>
        <end position="186"/>
    </location>
</feature>